<reference evidence="1 2" key="1">
    <citation type="submission" date="2009-11" db="EMBL/GenBank/DDBJ databases">
        <authorList>
            <person name="Weinstock G."/>
            <person name="Sodergren E."/>
            <person name="Clifton S."/>
            <person name="Fulton L."/>
            <person name="Fulton B."/>
            <person name="Courtney L."/>
            <person name="Fronick C."/>
            <person name="Harrison M."/>
            <person name="Strong C."/>
            <person name="Farmer C."/>
            <person name="Delahaunty K."/>
            <person name="Markovic C."/>
            <person name="Hall O."/>
            <person name="Minx P."/>
            <person name="Tomlinson C."/>
            <person name="Mitreva M."/>
            <person name="Nelson J."/>
            <person name="Hou S."/>
            <person name="Wollam A."/>
            <person name="Pepin K.H."/>
            <person name="Johnson M."/>
            <person name="Bhonagiri V."/>
            <person name="Nash W.E."/>
            <person name="Warren W."/>
            <person name="Chinwalla A."/>
            <person name="Mardis E.R."/>
            <person name="Wilson R.K."/>
        </authorList>
    </citation>
    <scope>NUCLEOTIDE SEQUENCE [LARGE SCALE GENOMIC DNA]</scope>
    <source>
        <strain evidence="1 2">DSM 20093</strain>
    </source>
</reference>
<name>D1NUZ7_9BIFI</name>
<evidence type="ECO:0000313" key="1">
    <source>
        <dbReference type="EMBL" id="EFA22648.1"/>
    </source>
</evidence>
<dbReference type="Proteomes" id="UP000003656">
    <property type="component" value="Unassembled WGS sequence"/>
</dbReference>
<dbReference type="AlphaFoldDB" id="D1NUZ7"/>
<evidence type="ECO:0000313" key="2">
    <source>
        <dbReference type="Proteomes" id="UP000003656"/>
    </source>
</evidence>
<comment type="caution">
    <text evidence="1">The sequence shown here is derived from an EMBL/GenBank/DDBJ whole genome shotgun (WGS) entry which is preliminary data.</text>
</comment>
<sequence length="47" mass="5171">MRELLCEGGEFYEGSRVVCCFAKFLDVPWKRRAGCGAVAGLGNCRNT</sequence>
<organism evidence="1 2">
    <name type="scientific">Bifidobacterium gallicum DSM 20093 = LMG 11596</name>
    <dbReference type="NCBI Taxonomy" id="561180"/>
    <lineage>
        <taxon>Bacteria</taxon>
        <taxon>Bacillati</taxon>
        <taxon>Actinomycetota</taxon>
        <taxon>Actinomycetes</taxon>
        <taxon>Bifidobacteriales</taxon>
        <taxon>Bifidobacteriaceae</taxon>
        <taxon>Bifidobacterium</taxon>
    </lineage>
</organism>
<proteinExistence type="predicted"/>
<accession>D1NUZ7</accession>
<dbReference type="EMBL" id="ABXB03000003">
    <property type="protein sequence ID" value="EFA22648.1"/>
    <property type="molecule type" value="Genomic_DNA"/>
</dbReference>
<gene>
    <name evidence="1" type="ORF">BIFGAL_03675</name>
</gene>
<dbReference type="STRING" id="561180.BIFGAL_03675"/>
<protein>
    <submittedName>
        <fullName evidence="1">Uncharacterized protein</fullName>
    </submittedName>
</protein>